<keyword evidence="2" id="KW-1185">Reference proteome</keyword>
<organism evidence="1 2">
    <name type="scientific">candidate division MSBL1 archaeon SCGC-AAA259D14</name>
    <dbReference type="NCBI Taxonomy" id="1698261"/>
    <lineage>
        <taxon>Archaea</taxon>
        <taxon>Methanobacteriati</taxon>
        <taxon>Methanobacteriota</taxon>
        <taxon>candidate division MSBL1</taxon>
    </lineage>
</organism>
<comment type="caution">
    <text evidence="1">The sequence shown here is derived from an EMBL/GenBank/DDBJ whole genome shotgun (WGS) entry which is preliminary data.</text>
</comment>
<gene>
    <name evidence="1" type="ORF">AKJ62_03735</name>
</gene>
<dbReference type="Proteomes" id="UP000070589">
    <property type="component" value="Unassembled WGS sequence"/>
</dbReference>
<dbReference type="EMBL" id="LHXL01000054">
    <property type="protein sequence ID" value="KXA89134.1"/>
    <property type="molecule type" value="Genomic_DNA"/>
</dbReference>
<accession>A0A133U4N9</accession>
<sequence length="124" mass="14297">MENKECPWPAGDHVESDFPCGERKIDSTGSDRIHSSVPGHVLIWYTRLVEAWTVSLDNPQEKGIRFRNGKQAKDMLRKAIRKDPTSAPWESTRHFTAMIEKCLECPKADWNDFAERVNSKLLKQ</sequence>
<evidence type="ECO:0000313" key="2">
    <source>
        <dbReference type="Proteomes" id="UP000070589"/>
    </source>
</evidence>
<name>A0A133U4N9_9EURY</name>
<dbReference type="AlphaFoldDB" id="A0A133U4N9"/>
<evidence type="ECO:0000313" key="1">
    <source>
        <dbReference type="EMBL" id="KXA89134.1"/>
    </source>
</evidence>
<proteinExistence type="predicted"/>
<protein>
    <submittedName>
        <fullName evidence="1">Uncharacterized protein</fullName>
    </submittedName>
</protein>
<reference evidence="1 2" key="1">
    <citation type="journal article" date="2016" name="Sci. Rep.">
        <title>Metabolic traits of an uncultured archaeal lineage -MSBL1- from brine pools of the Red Sea.</title>
        <authorList>
            <person name="Mwirichia R."/>
            <person name="Alam I."/>
            <person name="Rashid M."/>
            <person name="Vinu M."/>
            <person name="Ba-Alawi W."/>
            <person name="Anthony Kamau A."/>
            <person name="Kamanda Ngugi D."/>
            <person name="Goker M."/>
            <person name="Klenk H.P."/>
            <person name="Bajic V."/>
            <person name="Stingl U."/>
        </authorList>
    </citation>
    <scope>NUCLEOTIDE SEQUENCE [LARGE SCALE GENOMIC DNA]</scope>
    <source>
        <strain evidence="1">SCGC-AAA259D14</strain>
    </source>
</reference>